<name>A0A4V1J1A8_9FUNG</name>
<sequence length="267" mass="29470">MASIGTLQSTSIADTTTGQPAINAPKSIGYDPATNTFYGYKIRDDDAFGKPGLKFIEDRSLKPGSKSIHAVRGGSVYLFRCASPDELEAGNGDVQVRAVQFMKVLDEPGLRGTKGGRLPDAPHAHGRSQMLRHADDTGCSERKQGGRLLQAEAGDVRRNCRADQECLDWYYHISRENVSIYSEGSTYKVQFTHAEGAIPMSMLRSMHKSAGYEAWRKGQDQKTAEMYREIYTALMPKEKPEKIAAKVSQAMAPLLSSRIETTPILHK</sequence>
<dbReference type="Proteomes" id="UP000278143">
    <property type="component" value="Unassembled WGS sequence"/>
</dbReference>
<dbReference type="OrthoDB" id="5592700at2759"/>
<accession>A0A4V1J1A8</accession>
<protein>
    <submittedName>
        <fullName evidence="1">Uncharacterized protein</fullName>
    </submittedName>
</protein>
<evidence type="ECO:0000313" key="1">
    <source>
        <dbReference type="EMBL" id="RKP24409.1"/>
    </source>
</evidence>
<dbReference type="EMBL" id="KZ990242">
    <property type="protein sequence ID" value="RKP24409.1"/>
    <property type="molecule type" value="Genomic_DNA"/>
</dbReference>
<reference evidence="2" key="1">
    <citation type="journal article" date="2018" name="Nat. Microbiol.">
        <title>Leveraging single-cell genomics to expand the fungal tree of life.</title>
        <authorList>
            <person name="Ahrendt S.R."/>
            <person name="Quandt C.A."/>
            <person name="Ciobanu D."/>
            <person name="Clum A."/>
            <person name="Salamov A."/>
            <person name="Andreopoulos B."/>
            <person name="Cheng J.F."/>
            <person name="Woyke T."/>
            <person name="Pelin A."/>
            <person name="Henrissat B."/>
            <person name="Reynolds N.K."/>
            <person name="Benny G.L."/>
            <person name="Smith M.E."/>
            <person name="James T.Y."/>
            <person name="Grigoriev I.V."/>
        </authorList>
    </citation>
    <scope>NUCLEOTIDE SEQUENCE [LARGE SCALE GENOMIC DNA]</scope>
    <source>
        <strain evidence="2">Benny S71-1</strain>
    </source>
</reference>
<evidence type="ECO:0000313" key="2">
    <source>
        <dbReference type="Proteomes" id="UP000278143"/>
    </source>
</evidence>
<organism evidence="1 2">
    <name type="scientific">Syncephalis pseudoplumigaleata</name>
    <dbReference type="NCBI Taxonomy" id="1712513"/>
    <lineage>
        <taxon>Eukaryota</taxon>
        <taxon>Fungi</taxon>
        <taxon>Fungi incertae sedis</taxon>
        <taxon>Zoopagomycota</taxon>
        <taxon>Zoopagomycotina</taxon>
        <taxon>Zoopagomycetes</taxon>
        <taxon>Zoopagales</taxon>
        <taxon>Piptocephalidaceae</taxon>
        <taxon>Syncephalis</taxon>
    </lineage>
</organism>
<keyword evidence="2" id="KW-1185">Reference proteome</keyword>
<proteinExistence type="predicted"/>
<dbReference type="AlphaFoldDB" id="A0A4V1J1A8"/>
<gene>
    <name evidence="1" type="ORF">SYNPS1DRAFT_29825</name>
</gene>